<dbReference type="AlphaFoldDB" id="A0A9P1FPQ8"/>
<evidence type="ECO:0000313" key="4">
    <source>
        <dbReference type="Proteomes" id="UP001152797"/>
    </source>
</evidence>
<dbReference type="PANTHER" id="PTHR28457">
    <property type="entry name" value="COILED-COIL DOMAIN-CONTAINING PROTEIN 189"/>
    <property type="match status" value="1"/>
</dbReference>
<accession>A0A9P1FPQ8</accession>
<dbReference type="Proteomes" id="UP001152797">
    <property type="component" value="Unassembled WGS sequence"/>
</dbReference>
<proteinExistence type="predicted"/>
<evidence type="ECO:0000313" key="1">
    <source>
        <dbReference type="EMBL" id="CAI3983868.1"/>
    </source>
</evidence>
<keyword evidence="4" id="KW-1185">Reference proteome</keyword>
<dbReference type="EMBL" id="CAMXCT020000842">
    <property type="protein sequence ID" value="CAL1137243.1"/>
    <property type="molecule type" value="Genomic_DNA"/>
</dbReference>
<name>A0A9P1FPQ8_9DINO</name>
<dbReference type="EMBL" id="CAMXCT010000842">
    <property type="protein sequence ID" value="CAI3983868.1"/>
    <property type="molecule type" value="Genomic_DNA"/>
</dbReference>
<gene>
    <name evidence="1" type="ORF">C1SCF055_LOCUS11445</name>
</gene>
<reference evidence="1" key="1">
    <citation type="submission" date="2022-10" db="EMBL/GenBank/DDBJ databases">
        <authorList>
            <person name="Chen Y."/>
            <person name="Dougan E. K."/>
            <person name="Chan C."/>
            <person name="Rhodes N."/>
            <person name="Thang M."/>
        </authorList>
    </citation>
    <scope>NUCLEOTIDE SEQUENCE</scope>
</reference>
<organism evidence="1">
    <name type="scientific">Cladocopium goreaui</name>
    <dbReference type="NCBI Taxonomy" id="2562237"/>
    <lineage>
        <taxon>Eukaryota</taxon>
        <taxon>Sar</taxon>
        <taxon>Alveolata</taxon>
        <taxon>Dinophyceae</taxon>
        <taxon>Suessiales</taxon>
        <taxon>Symbiodiniaceae</taxon>
        <taxon>Cladocopium</taxon>
    </lineage>
</organism>
<dbReference type="PANTHER" id="PTHR28457:SF1">
    <property type="entry name" value="CILIA- AND FLAGELLA-ASSOCIATED PROTEIN 119"/>
    <property type="match status" value="1"/>
</dbReference>
<dbReference type="InterPro" id="IPR032727">
    <property type="entry name" value="CLAMP"/>
</dbReference>
<reference evidence="2" key="2">
    <citation type="submission" date="2024-04" db="EMBL/GenBank/DDBJ databases">
        <authorList>
            <person name="Chen Y."/>
            <person name="Shah S."/>
            <person name="Dougan E. K."/>
            <person name="Thang M."/>
            <person name="Chan C."/>
        </authorList>
    </citation>
    <scope>NUCLEOTIDE SEQUENCE [LARGE SCALE GENOMIC DNA]</scope>
</reference>
<evidence type="ECO:0000313" key="2">
    <source>
        <dbReference type="EMBL" id="CAL1137243.1"/>
    </source>
</evidence>
<evidence type="ECO:0000313" key="3">
    <source>
        <dbReference type="EMBL" id="CAL4771180.1"/>
    </source>
</evidence>
<comment type="caution">
    <text evidence="1">The sequence shown here is derived from an EMBL/GenBank/DDBJ whole genome shotgun (WGS) entry which is preliminary data.</text>
</comment>
<dbReference type="OrthoDB" id="425082at2759"/>
<sequence>MAAEPMTDRAPPMKDKTMRELKAAMVARACEDLEPLRVAIEKAREVQLDTNEIDKATLILHDLELKTQPLTFTDLPQTEMQQLQAKRSRDEILEDLKRIMKLRSKDGFKAEVLAEFHFQNFMFCQKQGFSPEKASAFLSLMRQLHSDTVPARKADVNEASALLEELLARHSRQLPPFSVGIFSKEEVSVMRDFVTRSFLRHFKMYQFMYQQQQDISVSSVSKTVIPKVLEPSALHRDFEVDPKDLGDAIGMALNLVVPGTGVGEEDKVAEMEESRTRRSAAMEAIEAQVMQVMDEVVKDRLGDLESRMSTLP</sequence>
<dbReference type="EMBL" id="CAMXCT030000842">
    <property type="protein sequence ID" value="CAL4771180.1"/>
    <property type="molecule type" value="Genomic_DNA"/>
</dbReference>
<protein>
    <submittedName>
        <fullName evidence="3">Coiled-coil domain-containing protein C16orf93-like</fullName>
    </submittedName>
</protein>
<dbReference type="Pfam" id="PF14769">
    <property type="entry name" value="CLAMP"/>
    <property type="match status" value="1"/>
</dbReference>